<evidence type="ECO:0000256" key="4">
    <source>
        <dbReference type="ARBA" id="ARBA00022898"/>
    </source>
</evidence>
<evidence type="ECO:0000313" key="11">
    <source>
        <dbReference type="Ensembl" id="ENSSFOP00015054444.1"/>
    </source>
</evidence>
<feature type="domain" description="PDXDC1/PDXD2 second" evidence="9">
    <location>
        <begin position="399"/>
        <end position="500"/>
    </location>
</feature>
<dbReference type="GO" id="GO:0016831">
    <property type="term" value="F:carboxy-lyase activity"/>
    <property type="evidence" value="ECO:0007669"/>
    <property type="project" value="UniProtKB-KW"/>
</dbReference>
<keyword evidence="4" id="KW-0663">Pyridoxal phosphate</keyword>
<comment type="cofactor">
    <cofactor evidence="1">
        <name>pyridoxal 5'-phosphate</name>
        <dbReference type="ChEBI" id="CHEBI:597326"/>
    </cofactor>
</comment>
<dbReference type="Pfam" id="PF00282">
    <property type="entry name" value="Pyridoxal_deC"/>
    <property type="match status" value="1"/>
</dbReference>
<dbReference type="FunFam" id="3.40.640.10:FF:000036">
    <property type="entry name" value="pyridoxal-dependent decarboxylase domain-containing protein 1 isoform X2"/>
    <property type="match status" value="1"/>
</dbReference>
<dbReference type="InterPro" id="IPR055102">
    <property type="entry name" value="PDXDC1-like_3rd"/>
</dbReference>
<sequence length="777" mass="86430">MERAHDQIITDPILNEMAKNIEEAMKILENGQREVEERQKYILKDIPGPLQGCGQDVSSILQLIQNLMYGEEKEDSQRMHGLGERGHVTLLGHSLVAYISGLHRERVRRLSIRVQSDTTLWLCRIFRYENGSAYYHDDDREGLLRVCRLVLYSRYEDYATEGYAVLSCRHPVIYQSSACRPGLGHYLCSQLGLALSSLCTVPSSTTFGSEHQMDVSVLDRLIKDDVKSGKVPLLLIANAGTAGAGHTDKLGNLRELCDQHNMWLHVEGVNLATLALSCVTSSVLAATRCDSMTLTLGPWLGLPAVPAVTLYRHEDPALALATGLASTQVAEKLRALPLWMSLQNLGHDRIVKRIKHALRLSERLLEHLKKMTSIKTPDDLDRQMSLLEALNMVEDEVNSPIVLFKFSQETSPESPESNGDSLDEYSEGEIEFQDTLNRWLGEQLAQQVPSSGVDLVHLEDEGSCVRFNPLMTSALLGTQDGDVDALMERIGEMVPLLSLTMCLRHEFREEVSNHSNLTYVEDLNWPGLGGIRYNPTCKDPDESKRQLLQEKINGDLLKNLQQLETEVEFSTGPEFSPEKSCIFIGMATENLDVAKLVDAIAAMGRDIEEGSKLLDNMTETVQRGIQEAERQLQKANEEKIMKEGVLRQIPVVGSVLNWFSPVQSSVNGKTFNLVAGSLDSTESIYSMKTQPVKETDLTPVFNITKQSDGKKLFHRSPASSESLSVASSVSQPGDVETVHFQVPVAQVYSTETTEDLPSRPCRPSHSSEDSLAEEVEN</sequence>
<comment type="similarity">
    <text evidence="2">Belongs to the group II decarboxylase family.</text>
</comment>
<evidence type="ECO:0000256" key="3">
    <source>
        <dbReference type="ARBA" id="ARBA00022793"/>
    </source>
</evidence>
<dbReference type="GO" id="GO:0030170">
    <property type="term" value="F:pyridoxal phosphate binding"/>
    <property type="evidence" value="ECO:0007669"/>
    <property type="project" value="InterPro"/>
</dbReference>
<dbReference type="InterPro" id="IPR050477">
    <property type="entry name" value="GrpII_AminoAcid_Decarb"/>
</dbReference>
<name>A0A8C9TSL9_SCLFO</name>
<reference evidence="11" key="3">
    <citation type="submission" date="2025-09" db="UniProtKB">
        <authorList>
            <consortium name="Ensembl"/>
        </authorList>
    </citation>
    <scope>IDENTIFICATION</scope>
</reference>
<keyword evidence="7" id="KW-0175">Coiled coil</keyword>
<evidence type="ECO:0000256" key="5">
    <source>
        <dbReference type="ARBA" id="ARBA00023239"/>
    </source>
</evidence>
<dbReference type="InterPro" id="IPR015424">
    <property type="entry name" value="PyrdxlP-dep_Trfase"/>
</dbReference>
<dbReference type="SUPFAM" id="SSF53383">
    <property type="entry name" value="PLP-dependent transferases"/>
    <property type="match status" value="1"/>
</dbReference>
<evidence type="ECO:0000259" key="10">
    <source>
        <dbReference type="Pfam" id="PF22937"/>
    </source>
</evidence>
<keyword evidence="5" id="KW-0456">Lyase</keyword>
<dbReference type="PANTHER" id="PTHR42735">
    <property type="match status" value="1"/>
</dbReference>
<dbReference type="AlphaFoldDB" id="A0A8C9TSL9"/>
<evidence type="ECO:0000256" key="6">
    <source>
        <dbReference type="ARBA" id="ARBA00047190"/>
    </source>
</evidence>
<dbReference type="InterPro" id="IPR055103">
    <property type="entry name" value="PDXDC1-like_2nd"/>
</dbReference>
<dbReference type="InterPro" id="IPR015421">
    <property type="entry name" value="PyrdxlP-dep_Trfase_major"/>
</dbReference>
<organism evidence="11 12">
    <name type="scientific">Scleropages formosus</name>
    <name type="common">Asian bonytongue</name>
    <name type="synonym">Osteoglossum formosum</name>
    <dbReference type="NCBI Taxonomy" id="113540"/>
    <lineage>
        <taxon>Eukaryota</taxon>
        <taxon>Metazoa</taxon>
        <taxon>Chordata</taxon>
        <taxon>Craniata</taxon>
        <taxon>Vertebrata</taxon>
        <taxon>Euteleostomi</taxon>
        <taxon>Actinopterygii</taxon>
        <taxon>Neopterygii</taxon>
        <taxon>Teleostei</taxon>
        <taxon>Osteoglossocephala</taxon>
        <taxon>Osteoglossomorpha</taxon>
        <taxon>Osteoglossiformes</taxon>
        <taxon>Osteoglossidae</taxon>
        <taxon>Scleropages</taxon>
    </lineage>
</organism>
<dbReference type="GeneTree" id="ENSGT00390000009628"/>
<keyword evidence="12" id="KW-1185">Reference proteome</keyword>
<accession>A0A8C9TSL9</accession>
<gene>
    <name evidence="11" type="primary">PDXDC1</name>
</gene>
<reference evidence="11" key="2">
    <citation type="submission" date="2025-08" db="UniProtKB">
        <authorList>
            <consortium name="Ensembl"/>
        </authorList>
    </citation>
    <scope>IDENTIFICATION</scope>
</reference>
<dbReference type="Proteomes" id="UP000694397">
    <property type="component" value="Chromosome 20"/>
</dbReference>
<protein>
    <recommendedName>
        <fullName evidence="6">Pyridoxal-dependent decarboxylase domain-containing protein 1</fullName>
    </recommendedName>
</protein>
<feature type="region of interest" description="Disordered" evidence="8">
    <location>
        <begin position="749"/>
        <end position="777"/>
    </location>
</feature>
<dbReference type="Pfam" id="PF22937">
    <property type="entry name" value="PDXDC1-like_cen2"/>
    <property type="match status" value="1"/>
</dbReference>
<dbReference type="OrthoDB" id="2161780at2759"/>
<evidence type="ECO:0000313" key="12">
    <source>
        <dbReference type="Proteomes" id="UP000694397"/>
    </source>
</evidence>
<feature type="coiled-coil region" evidence="7">
    <location>
        <begin position="618"/>
        <end position="645"/>
    </location>
</feature>
<dbReference type="PANTHER" id="PTHR42735:SF1">
    <property type="entry name" value="PYRIDOXAL-DEPENDENT DECARBOXYLASE DOMAIN-CONTAINING PROTEIN 1-RELATED"/>
    <property type="match status" value="1"/>
</dbReference>
<evidence type="ECO:0000259" key="9">
    <source>
        <dbReference type="Pfam" id="PF22930"/>
    </source>
</evidence>
<proteinExistence type="inferred from homology"/>
<evidence type="ECO:0000256" key="7">
    <source>
        <dbReference type="SAM" id="Coils"/>
    </source>
</evidence>
<evidence type="ECO:0000256" key="2">
    <source>
        <dbReference type="ARBA" id="ARBA00009533"/>
    </source>
</evidence>
<dbReference type="Ensembl" id="ENSSFOT00015081084.1">
    <property type="protein sequence ID" value="ENSSFOP00015054444.1"/>
    <property type="gene ID" value="ENSSFOG00015011196.2"/>
</dbReference>
<keyword evidence="3" id="KW-0210">Decarboxylase</keyword>
<dbReference type="InterPro" id="IPR002129">
    <property type="entry name" value="PyrdxlP-dep_de-COase"/>
</dbReference>
<evidence type="ECO:0000256" key="8">
    <source>
        <dbReference type="SAM" id="MobiDB-lite"/>
    </source>
</evidence>
<dbReference type="GO" id="GO:0019752">
    <property type="term" value="P:carboxylic acid metabolic process"/>
    <property type="evidence" value="ECO:0007669"/>
    <property type="project" value="InterPro"/>
</dbReference>
<evidence type="ECO:0000256" key="1">
    <source>
        <dbReference type="ARBA" id="ARBA00001933"/>
    </source>
</evidence>
<feature type="domain" description="PDXDC1-like third" evidence="10">
    <location>
        <begin position="507"/>
        <end position="612"/>
    </location>
</feature>
<reference evidence="11 12" key="1">
    <citation type="submission" date="2019-04" db="EMBL/GenBank/DDBJ databases">
        <authorList>
            <consortium name="Wellcome Sanger Institute Data Sharing"/>
        </authorList>
    </citation>
    <scope>NUCLEOTIDE SEQUENCE [LARGE SCALE GENOMIC DNA]</scope>
</reference>
<dbReference type="Pfam" id="PF22930">
    <property type="entry name" value="PDXDC1-like_cen"/>
    <property type="match status" value="1"/>
</dbReference>
<dbReference type="Gene3D" id="3.40.640.10">
    <property type="entry name" value="Type I PLP-dependent aspartate aminotransferase-like (Major domain)"/>
    <property type="match status" value="1"/>
</dbReference>